<dbReference type="Pfam" id="PF00754">
    <property type="entry name" value="F5_F8_type_C"/>
    <property type="match status" value="2"/>
</dbReference>
<evidence type="ECO:0000256" key="5">
    <source>
        <dbReference type="PROSITE-ProRule" id="PRU10058"/>
    </source>
</evidence>
<dbReference type="EC" id="3.2.1.-" evidence="6"/>
<feature type="active site" description="Nucleophile" evidence="5">
    <location>
        <position position="176"/>
    </location>
</feature>
<dbReference type="InterPro" id="IPR012341">
    <property type="entry name" value="6hp_glycosidase-like_sf"/>
</dbReference>
<keyword evidence="3 6" id="KW-0378">Hydrolase</keyword>
<dbReference type="Gene3D" id="2.60.40.10">
    <property type="entry name" value="Immunoglobulins"/>
    <property type="match status" value="2"/>
</dbReference>
<dbReference type="InterPro" id="IPR003961">
    <property type="entry name" value="FN3_dom"/>
</dbReference>
<dbReference type="PROSITE" id="PS50853">
    <property type="entry name" value="FN3"/>
    <property type="match status" value="2"/>
</dbReference>
<dbReference type="InterPro" id="IPR036116">
    <property type="entry name" value="FN3_sf"/>
</dbReference>
<dbReference type="SMART" id="SM00060">
    <property type="entry name" value="FN3"/>
    <property type="match status" value="2"/>
</dbReference>
<keyword evidence="4 6" id="KW-0326">Glycosidase</keyword>
<dbReference type="InterPro" id="IPR000421">
    <property type="entry name" value="FA58C"/>
</dbReference>
<dbReference type="PANTHER" id="PTHR45713:SF6">
    <property type="entry name" value="F5_8 TYPE C DOMAIN-CONTAINING PROTEIN"/>
    <property type="match status" value="1"/>
</dbReference>
<proteinExistence type="inferred from homology"/>
<dbReference type="InterPro" id="IPR008979">
    <property type="entry name" value="Galactose-bd-like_sf"/>
</dbReference>
<dbReference type="Gene3D" id="1.50.10.10">
    <property type="match status" value="1"/>
</dbReference>
<evidence type="ECO:0000259" key="7">
    <source>
        <dbReference type="PROSITE" id="PS50022"/>
    </source>
</evidence>
<reference evidence="9" key="1">
    <citation type="submission" date="2022-01" db="EMBL/GenBank/DDBJ databases">
        <authorList>
            <person name="Criscuolo A."/>
        </authorList>
    </citation>
    <scope>NUCLEOTIDE SEQUENCE</scope>
    <source>
        <strain evidence="9">CIP111891</strain>
    </source>
</reference>
<dbReference type="EMBL" id="CAKMMW010000004">
    <property type="protein sequence ID" value="CAH1202044.1"/>
    <property type="molecule type" value="Genomic_DNA"/>
</dbReference>
<evidence type="ECO:0000256" key="1">
    <source>
        <dbReference type="ARBA" id="ARBA00009209"/>
    </source>
</evidence>
<dbReference type="PROSITE" id="PS00812">
    <property type="entry name" value="GLYCOSYL_HYDROL_F8"/>
    <property type="match status" value="1"/>
</dbReference>
<evidence type="ECO:0000256" key="2">
    <source>
        <dbReference type="ARBA" id="ARBA00022729"/>
    </source>
</evidence>
<sequence>MDEIQVRRVKNLMNKWSIAVICVTLFMAPILSPAFEQSAHAAGEQKPFPQQVSYPGITKPDHISQSQMNTDVAAYYNSWKSSYLKNNLSSLPGGYYVKGEITGDADGYVPLGSSEGQGYGMVITALMAGYDTNAKAIYDGLFKTARAYKSTQNPNLMGWVVADNAGAQGHFDSATDGDMDIAYSLILAHYQWGSAGTINYLAEAQKMITDGIKVSNVTTNNRLNLGDWDGKSVLNTRPSDWMLSHLRAYYDVTGDQTWLNVINNLYSVYSSFSTSYSPSTGLISDFVVGNPPQPAPANYLDEFPETNEYNYNAARVPLRIVMDYALYGDARGKTIADKMAVWIKGNTGGNPNNVKDGYKLDGTVTGSASGPAGVFVSPFIAAAVTNSSHQAWINAGWDWMKSHKTGYYDESYTLLNMLFISGNWWKPVAGSTPDTQAPTAPTNLTASVISGSQIDLSWAASTDNVGVTGYDVYRGAALVGSSATTSYSDTGLIASTAYSYTIKAKDAAGNSSAASNTASATTSSLSGNLALGKTYSASTTWSASYLGGKAFDGDVATRWSASSGSFNNQWISVDFGSPATYNQVVIKEISFPRVTAYKLQTSNDGITYTDIAGTAGTTIGANKTINFASVSSRYLRLFITTASNIPNIDEMEVYGPSGTDTTAPTAPTNVTAAAASSSQINLSWSASTDNVGVTGYDVYRGAALAGSSTTTSFSDTGLTASTAYSYTIKAKDAASNVSAASNTVSATTLAAGGNLALGKIYSASTIWNASYPAANAFDGDISNTSRWSASSGSLNNQWISVDFGAAATFNQVVMKEITFQRVTSYKLQFSNDGTTYSDIAGTSGTAIGASQTVNFSPVTSRYLRLYINTASAVPTINEMEVYN</sequence>
<dbReference type="SUPFAM" id="SSF49785">
    <property type="entry name" value="Galactose-binding domain-like"/>
    <property type="match status" value="2"/>
</dbReference>
<evidence type="ECO:0000256" key="4">
    <source>
        <dbReference type="ARBA" id="ARBA00023295"/>
    </source>
</evidence>
<dbReference type="Proteomes" id="UP000838821">
    <property type="component" value="Unassembled WGS sequence"/>
</dbReference>
<dbReference type="PANTHER" id="PTHR45713">
    <property type="entry name" value="FTP DOMAIN-CONTAINING PROTEIN"/>
    <property type="match status" value="1"/>
</dbReference>
<dbReference type="Gene3D" id="2.60.120.260">
    <property type="entry name" value="Galactose-binding domain-like"/>
    <property type="match status" value="2"/>
</dbReference>
<name>A0ABN8G799_9BACL</name>
<protein>
    <recommendedName>
        <fullName evidence="6">Glucanase</fullName>
        <ecNumber evidence="6">3.2.1.-</ecNumber>
    </recommendedName>
</protein>
<evidence type="ECO:0000256" key="3">
    <source>
        <dbReference type="ARBA" id="ARBA00022801"/>
    </source>
</evidence>
<dbReference type="PRINTS" id="PR00735">
    <property type="entry name" value="GLHYDRLASE8"/>
</dbReference>
<feature type="domain" description="F5/8 type C" evidence="7">
    <location>
        <begin position="518"/>
        <end position="656"/>
    </location>
</feature>
<dbReference type="InterPro" id="IPR002037">
    <property type="entry name" value="Glyco_hydro_8"/>
</dbReference>
<keyword evidence="2" id="KW-0732">Signal</keyword>
<keyword evidence="10" id="KW-1185">Reference proteome</keyword>
<evidence type="ECO:0000313" key="10">
    <source>
        <dbReference type="Proteomes" id="UP000838821"/>
    </source>
</evidence>
<feature type="domain" description="Fibronectin type-III" evidence="8">
    <location>
        <begin position="440"/>
        <end position="525"/>
    </location>
</feature>
<feature type="domain" description="F5/8 type C" evidence="7">
    <location>
        <begin position="744"/>
        <end position="883"/>
    </location>
</feature>
<comment type="similarity">
    <text evidence="1 6">Belongs to the glycosyl hydrolase 8 (cellulase D) family.</text>
</comment>
<dbReference type="InterPro" id="IPR008928">
    <property type="entry name" value="6-hairpin_glycosidase_sf"/>
</dbReference>
<organism evidence="9 10">
    <name type="scientific">Paenibacillus allorhizoplanae</name>
    <dbReference type="NCBI Taxonomy" id="2905648"/>
    <lineage>
        <taxon>Bacteria</taxon>
        <taxon>Bacillati</taxon>
        <taxon>Bacillota</taxon>
        <taxon>Bacilli</taxon>
        <taxon>Bacillales</taxon>
        <taxon>Paenibacillaceae</taxon>
        <taxon>Paenibacillus</taxon>
    </lineage>
</organism>
<dbReference type="InterPro" id="IPR019834">
    <property type="entry name" value="Glyco_hydro_8_CS"/>
</dbReference>
<evidence type="ECO:0000313" key="9">
    <source>
        <dbReference type="EMBL" id="CAH1202044.1"/>
    </source>
</evidence>
<gene>
    <name evidence="9" type="ORF">PAECIP111891_01900</name>
</gene>
<dbReference type="SUPFAM" id="SSF49265">
    <property type="entry name" value="Fibronectin type III"/>
    <property type="match status" value="2"/>
</dbReference>
<dbReference type="PROSITE" id="PS50022">
    <property type="entry name" value="FA58C_3"/>
    <property type="match status" value="2"/>
</dbReference>
<dbReference type="InterPro" id="IPR051941">
    <property type="entry name" value="BG_Antigen-Binding_Lectin"/>
</dbReference>
<dbReference type="CDD" id="cd00063">
    <property type="entry name" value="FN3"/>
    <property type="match status" value="2"/>
</dbReference>
<accession>A0ABN8G799</accession>
<dbReference type="InterPro" id="IPR013783">
    <property type="entry name" value="Ig-like_fold"/>
</dbReference>
<evidence type="ECO:0000256" key="6">
    <source>
        <dbReference type="RuleBase" id="RU361167"/>
    </source>
</evidence>
<dbReference type="Pfam" id="PF01270">
    <property type="entry name" value="Glyco_hydro_8"/>
    <property type="match status" value="1"/>
</dbReference>
<dbReference type="Pfam" id="PF00041">
    <property type="entry name" value="fn3"/>
    <property type="match status" value="2"/>
</dbReference>
<comment type="caution">
    <text evidence="9">The sequence shown here is derived from an EMBL/GenBank/DDBJ whole genome shotgun (WGS) entry which is preliminary data.</text>
</comment>
<feature type="domain" description="Fibronectin type-III" evidence="8">
    <location>
        <begin position="666"/>
        <end position="751"/>
    </location>
</feature>
<keyword evidence="6" id="KW-0119">Carbohydrate metabolism</keyword>
<dbReference type="SUPFAM" id="SSF48208">
    <property type="entry name" value="Six-hairpin glycosidases"/>
    <property type="match status" value="1"/>
</dbReference>
<keyword evidence="6" id="KW-0624">Polysaccharide degradation</keyword>
<evidence type="ECO:0000259" key="8">
    <source>
        <dbReference type="PROSITE" id="PS50853"/>
    </source>
</evidence>